<organism evidence="2 3">
    <name type="scientific">Chromobacterium subtsugae</name>
    <dbReference type="NCBI Taxonomy" id="251747"/>
    <lineage>
        <taxon>Bacteria</taxon>
        <taxon>Pseudomonadati</taxon>
        <taxon>Pseudomonadota</taxon>
        <taxon>Betaproteobacteria</taxon>
        <taxon>Neisseriales</taxon>
        <taxon>Chromobacteriaceae</taxon>
        <taxon>Chromobacterium</taxon>
    </lineage>
</organism>
<comment type="caution">
    <text evidence="2">The sequence shown here is derived from an EMBL/GenBank/DDBJ whole genome shotgun (WGS) entry which is preliminary data.</text>
</comment>
<protein>
    <submittedName>
        <fullName evidence="2">Uncharacterized protein</fullName>
    </submittedName>
</protein>
<keyword evidence="1" id="KW-1133">Transmembrane helix</keyword>
<name>A0ABS7FE91_9NEIS</name>
<evidence type="ECO:0000256" key="1">
    <source>
        <dbReference type="SAM" id="Phobius"/>
    </source>
</evidence>
<feature type="transmembrane region" description="Helical" evidence="1">
    <location>
        <begin position="29"/>
        <end position="47"/>
    </location>
</feature>
<keyword evidence="1" id="KW-0812">Transmembrane</keyword>
<dbReference type="GeneID" id="89684132"/>
<evidence type="ECO:0000313" key="2">
    <source>
        <dbReference type="EMBL" id="MBW8288398.1"/>
    </source>
</evidence>
<reference evidence="2 3" key="1">
    <citation type="submission" date="2021-05" db="EMBL/GenBank/DDBJ databases">
        <title>Draft Whole Genome Sequencing Of Biosensor Chromobacterium violaceum Strain CV026 Reveals A Regulatory RNA In Chromobacterium violaceum Phenotype Regulatory Network.</title>
        <authorList>
            <person name="Hong K.W."/>
            <person name="Chan K.G."/>
            <person name="Chang C.-Y."/>
        </authorList>
    </citation>
    <scope>NUCLEOTIDE SEQUENCE [LARGE SCALE GENOMIC DNA]</scope>
    <source>
        <strain evidence="2 3">ATCC 31532</strain>
    </source>
</reference>
<keyword evidence="3" id="KW-1185">Reference proteome</keyword>
<dbReference type="RefSeq" id="WP_101527478.1">
    <property type="nucleotide sequence ID" value="NZ_CP142381.1"/>
</dbReference>
<proteinExistence type="predicted"/>
<evidence type="ECO:0000313" key="3">
    <source>
        <dbReference type="Proteomes" id="UP000711178"/>
    </source>
</evidence>
<dbReference type="EMBL" id="JAHDTB010000009">
    <property type="protein sequence ID" value="MBW8288398.1"/>
    <property type="molecule type" value="Genomic_DNA"/>
</dbReference>
<sequence>MKIFILLSLLIALVAYLSGNSVWWGLAPIGVAAILLLLLIVMALVQLKQRR</sequence>
<accession>A0ABS7FE91</accession>
<dbReference type="Proteomes" id="UP000711178">
    <property type="component" value="Unassembled WGS sequence"/>
</dbReference>
<gene>
    <name evidence="2" type="ORF">KIF53_12245</name>
</gene>
<keyword evidence="1" id="KW-0472">Membrane</keyword>